<dbReference type="PANTHER" id="PTHR22467:SF4">
    <property type="entry name" value="PROTEIN PBMUCL2"/>
    <property type="match status" value="1"/>
</dbReference>
<name>A0A5F7ZVF6_MACMU</name>
<reference evidence="3" key="4">
    <citation type="submission" date="2025-09" db="UniProtKB">
        <authorList>
            <consortium name="Ensembl"/>
        </authorList>
    </citation>
    <scope>IDENTIFICATION</scope>
    <source>
        <strain evidence="3">17573</strain>
    </source>
</reference>
<feature type="region of interest" description="Disordered" evidence="1">
    <location>
        <begin position="40"/>
        <end position="105"/>
    </location>
</feature>
<protein>
    <submittedName>
        <fullName evidence="3">Uncharacterized protein</fullName>
    </submittedName>
</protein>
<organism evidence="3 4">
    <name type="scientific">Macaca mulatta</name>
    <name type="common">Rhesus macaque</name>
    <dbReference type="NCBI Taxonomy" id="9544"/>
    <lineage>
        <taxon>Eukaryota</taxon>
        <taxon>Metazoa</taxon>
        <taxon>Chordata</taxon>
        <taxon>Craniata</taxon>
        <taxon>Vertebrata</taxon>
        <taxon>Euteleostomi</taxon>
        <taxon>Mammalia</taxon>
        <taxon>Eutheria</taxon>
        <taxon>Euarchontoglires</taxon>
        <taxon>Primates</taxon>
        <taxon>Haplorrhini</taxon>
        <taxon>Catarrhini</taxon>
        <taxon>Cercopithecidae</taxon>
        <taxon>Cercopithecinae</taxon>
        <taxon>Macaca</taxon>
    </lineage>
</organism>
<dbReference type="Ensembl" id="ENSMMUT00000092696.1">
    <property type="protein sequence ID" value="ENSMMUP00000069639.1"/>
    <property type="gene ID" value="ENSMMUG00000063206.1"/>
</dbReference>
<reference evidence="3" key="3">
    <citation type="submission" date="2025-08" db="UniProtKB">
        <authorList>
            <consortium name="Ensembl"/>
        </authorList>
    </citation>
    <scope>IDENTIFICATION</scope>
    <source>
        <strain evidence="3">17573</strain>
    </source>
</reference>
<reference evidence="3" key="2">
    <citation type="submission" date="2019-01" db="EMBL/GenBank/DDBJ databases">
        <authorList>
            <person name="Graves T."/>
            <person name="Eichler E.E."/>
            <person name="Wilson R.K."/>
        </authorList>
    </citation>
    <scope>NUCLEOTIDE SEQUENCE [LARGE SCALE GENOMIC DNA]</scope>
    <source>
        <strain evidence="3">17573</strain>
    </source>
</reference>
<evidence type="ECO:0000256" key="1">
    <source>
        <dbReference type="SAM" id="MobiDB-lite"/>
    </source>
</evidence>
<dbReference type="InParanoid" id="A0A5F7ZVF6"/>
<keyword evidence="4" id="KW-1185">Reference proteome</keyword>
<keyword evidence="2" id="KW-1133">Transmembrane helix</keyword>
<evidence type="ECO:0000313" key="4">
    <source>
        <dbReference type="Proteomes" id="UP000006718"/>
    </source>
</evidence>
<evidence type="ECO:0000256" key="2">
    <source>
        <dbReference type="SAM" id="Phobius"/>
    </source>
</evidence>
<sequence length="179" mass="19683">MCHLDVRIVMKILSRADEDRPSTIHIQWNYFLVGLSQSISTKHPETSPKDSRIRENDVTADGRTTEDHITADPGTTEDSVTADPGTTEDSVTADPGTTEHSVTAGSWTTEDEITKLGDIHLLRTTSVTAVKPTRLLTPIGIILISLTATTVTVALCWTGLHCGEYLFWEYSGHHRNKAI</sequence>
<reference evidence="4" key="1">
    <citation type="journal article" date="2007" name="Science">
        <title>Evolutionary and biomedical insights from the rhesus macaque genome.</title>
        <authorList>
            <person name="Gibbs R.A."/>
            <person name="Rogers J."/>
            <person name="Katze M.G."/>
            <person name="Bumgarner R."/>
            <person name="Weinstock G.M."/>
            <person name="Mardis E.R."/>
            <person name="Remington K.A."/>
            <person name="Strausberg R.L."/>
            <person name="Venter J.C."/>
            <person name="Wilson R.K."/>
            <person name="Batzer M.A."/>
            <person name="Bustamante C.D."/>
            <person name="Eichler E.E."/>
            <person name="Hahn M.W."/>
            <person name="Hardison R.C."/>
            <person name="Makova K.D."/>
            <person name="Miller W."/>
            <person name="Milosavljevic A."/>
            <person name="Palermo R.E."/>
            <person name="Siepel A."/>
            <person name="Sikela J.M."/>
            <person name="Attaway T."/>
            <person name="Bell S."/>
            <person name="Bernard K.E."/>
            <person name="Buhay C.J."/>
            <person name="Chandrabose M.N."/>
            <person name="Dao M."/>
            <person name="Davis C."/>
            <person name="Delehaunty K.D."/>
            <person name="Ding Y."/>
            <person name="Dinh H.H."/>
            <person name="Dugan-Rocha S."/>
            <person name="Fulton L.A."/>
            <person name="Gabisi R.A."/>
            <person name="Garner T.T."/>
            <person name="Godfrey J."/>
            <person name="Hawes A.C."/>
            <person name="Hernandez J."/>
            <person name="Hines S."/>
            <person name="Holder M."/>
            <person name="Hume J."/>
            <person name="Jhangiani S.N."/>
            <person name="Joshi V."/>
            <person name="Khan Z.M."/>
            <person name="Kirkness E.F."/>
            <person name="Cree A."/>
            <person name="Fowler R.G."/>
            <person name="Lee S."/>
            <person name="Lewis L.R."/>
            <person name="Li Z."/>
            <person name="Liu Y.-S."/>
            <person name="Moore S.M."/>
            <person name="Muzny D."/>
            <person name="Nazareth L.V."/>
            <person name="Ngo D.N."/>
            <person name="Okwuonu G.O."/>
            <person name="Pai G."/>
            <person name="Parker D."/>
            <person name="Paul H.A."/>
            <person name="Pfannkoch C."/>
            <person name="Pohl C.S."/>
            <person name="Rogers Y.-H.C."/>
            <person name="Ruiz S.J."/>
            <person name="Sabo A."/>
            <person name="Santibanez J."/>
            <person name="Schneider B.W."/>
            <person name="Smith S.M."/>
            <person name="Sodergren E."/>
            <person name="Svatek A.F."/>
            <person name="Utterback T.R."/>
            <person name="Vattathil S."/>
            <person name="Warren W."/>
            <person name="White C.S."/>
            <person name="Chinwalla A.T."/>
            <person name="Feng Y."/>
            <person name="Halpern A.L."/>
            <person name="Hillier L.W."/>
            <person name="Huang X."/>
            <person name="Minx P."/>
            <person name="Nelson J.O."/>
            <person name="Pepin K.H."/>
            <person name="Qin X."/>
            <person name="Sutton G.G."/>
            <person name="Venter E."/>
            <person name="Walenz B.P."/>
            <person name="Wallis J.W."/>
            <person name="Worley K.C."/>
            <person name="Yang S.-P."/>
            <person name="Jones S.M."/>
            <person name="Marra M.A."/>
            <person name="Rocchi M."/>
            <person name="Schein J.E."/>
            <person name="Baertsch R."/>
            <person name="Clarke L."/>
            <person name="Csuros M."/>
            <person name="Glasscock J."/>
            <person name="Harris R.A."/>
            <person name="Havlak P."/>
            <person name="Jackson A.R."/>
            <person name="Jiang H."/>
            <person name="Liu Y."/>
            <person name="Messina D.N."/>
            <person name="Shen Y."/>
            <person name="Song H.X.-Z."/>
            <person name="Wylie T."/>
            <person name="Zhang L."/>
            <person name="Birney E."/>
            <person name="Han K."/>
            <person name="Konkel M.K."/>
            <person name="Lee J."/>
            <person name="Smit A.F.A."/>
            <person name="Ullmer B."/>
            <person name="Wang H."/>
            <person name="Xing J."/>
            <person name="Burhans R."/>
            <person name="Cheng Z."/>
            <person name="Karro J.E."/>
            <person name="Ma J."/>
            <person name="Raney B."/>
            <person name="She X."/>
            <person name="Cox M.J."/>
            <person name="Demuth J.P."/>
            <person name="Dumas L.J."/>
            <person name="Han S.-G."/>
            <person name="Hopkins J."/>
            <person name="Karimpour-Fard A."/>
            <person name="Kim Y.H."/>
            <person name="Pollack J.R."/>
            <person name="Vinar T."/>
            <person name="Addo-Quaye C."/>
            <person name="Degenhardt J."/>
            <person name="Denby A."/>
            <person name="Hubisz M.J."/>
            <person name="Indap A."/>
            <person name="Kosiol C."/>
            <person name="Lahn B.T."/>
            <person name="Lawson H.A."/>
            <person name="Marklein A."/>
            <person name="Nielsen R."/>
            <person name="Vallender E.J."/>
            <person name="Clark A.G."/>
            <person name="Ferguson B."/>
            <person name="Hernandez R.D."/>
            <person name="Hirani K."/>
            <person name="Kehrer-Sawatzki H."/>
            <person name="Kolb J."/>
            <person name="Patil S."/>
            <person name="Pu L.-L."/>
            <person name="Ren Y."/>
            <person name="Smith D.G."/>
            <person name="Wheeler D.A."/>
            <person name="Schenck I."/>
            <person name="Ball E.V."/>
            <person name="Chen R."/>
            <person name="Cooper D.N."/>
            <person name="Giardine B."/>
            <person name="Hsu F."/>
            <person name="Kent W.J."/>
            <person name="Lesk A."/>
            <person name="Nelson D.L."/>
            <person name="O'brien W.E."/>
            <person name="Pruefer K."/>
            <person name="Stenson P.D."/>
            <person name="Wallace J.C."/>
            <person name="Ke H."/>
            <person name="Liu X.-M."/>
            <person name="Wang P."/>
            <person name="Xiang A.P."/>
            <person name="Yang F."/>
            <person name="Barber G.P."/>
            <person name="Haussler D."/>
            <person name="Karolchik D."/>
            <person name="Kern A.D."/>
            <person name="Kuhn R.M."/>
            <person name="Smith K.E."/>
            <person name="Zwieg A.S."/>
        </authorList>
    </citation>
    <scope>NUCLEOTIDE SEQUENCE [LARGE SCALE GENOMIC DNA]</scope>
    <source>
        <strain evidence="4">17573</strain>
    </source>
</reference>
<proteinExistence type="predicted"/>
<dbReference type="GeneTree" id="ENSGT00960000186815"/>
<dbReference type="VEuPathDB" id="HostDB:ENSMMUG00000063206"/>
<dbReference type="PANTHER" id="PTHR22467">
    <property type="entry name" value="EZH INHIBITORY PROTEIN-RELATED"/>
    <property type="match status" value="1"/>
</dbReference>
<dbReference type="Bgee" id="ENSMMUG00000063206">
    <property type="expression patterns" value="Expressed in fibroblast"/>
</dbReference>
<dbReference type="Proteomes" id="UP000006718">
    <property type="component" value="Chromosome 4"/>
</dbReference>
<keyword evidence="2" id="KW-0812">Transmembrane</keyword>
<keyword evidence="2" id="KW-0472">Membrane</keyword>
<evidence type="ECO:0000313" key="3">
    <source>
        <dbReference type="Ensembl" id="ENSMMUP00000069639.1"/>
    </source>
</evidence>
<feature type="compositionally biased region" description="Basic and acidic residues" evidence="1">
    <location>
        <begin position="42"/>
        <end position="57"/>
    </location>
</feature>
<feature type="transmembrane region" description="Helical" evidence="2">
    <location>
        <begin position="135"/>
        <end position="160"/>
    </location>
</feature>
<dbReference type="AlphaFoldDB" id="A0A5F7ZVF6"/>
<accession>A0A5F7ZVF6</accession>
<dbReference type="InterPro" id="IPR052882">
    <property type="entry name" value="EZH_Inhibitor"/>
</dbReference>